<evidence type="ECO:0000256" key="2">
    <source>
        <dbReference type="ARBA" id="ARBA00022475"/>
    </source>
</evidence>
<evidence type="ECO:0000256" key="5">
    <source>
        <dbReference type="ARBA" id="ARBA00023136"/>
    </source>
</evidence>
<keyword evidence="2" id="KW-1003">Cell membrane</keyword>
<dbReference type="EMBL" id="JACCFY010000001">
    <property type="protein sequence ID" value="NYJ78996.1"/>
    <property type="molecule type" value="Genomic_DNA"/>
</dbReference>
<evidence type="ECO:0000256" key="4">
    <source>
        <dbReference type="ARBA" id="ARBA00022989"/>
    </source>
</evidence>
<keyword evidence="4 7" id="KW-1133">Transmembrane helix</keyword>
<evidence type="ECO:0000256" key="3">
    <source>
        <dbReference type="ARBA" id="ARBA00022692"/>
    </source>
</evidence>
<feature type="transmembrane region" description="Helical" evidence="7">
    <location>
        <begin position="172"/>
        <end position="193"/>
    </location>
</feature>
<organism evidence="8 9">
    <name type="scientific">Nesterenkonia xinjiangensis</name>
    <dbReference type="NCBI Taxonomy" id="225327"/>
    <lineage>
        <taxon>Bacteria</taxon>
        <taxon>Bacillati</taxon>
        <taxon>Actinomycetota</taxon>
        <taxon>Actinomycetes</taxon>
        <taxon>Micrococcales</taxon>
        <taxon>Micrococcaceae</taxon>
        <taxon>Nesterenkonia</taxon>
    </lineage>
</organism>
<feature type="transmembrane region" description="Helical" evidence="7">
    <location>
        <begin position="109"/>
        <end position="131"/>
    </location>
</feature>
<dbReference type="AlphaFoldDB" id="A0A7Z0K9R7"/>
<dbReference type="InterPro" id="IPR017039">
    <property type="entry name" value="Virul_fac_BrkB"/>
</dbReference>
<dbReference type="RefSeq" id="WP_246348817.1">
    <property type="nucleotide sequence ID" value="NZ_BAAALL010000001.1"/>
</dbReference>
<name>A0A7Z0K9R7_9MICC</name>
<feature type="transmembrane region" description="Helical" evidence="7">
    <location>
        <begin position="325"/>
        <end position="347"/>
    </location>
</feature>
<feature type="compositionally biased region" description="Basic and acidic residues" evidence="6">
    <location>
        <begin position="10"/>
        <end position="24"/>
    </location>
</feature>
<evidence type="ECO:0000313" key="8">
    <source>
        <dbReference type="EMBL" id="NYJ78996.1"/>
    </source>
</evidence>
<feature type="region of interest" description="Disordered" evidence="6">
    <location>
        <begin position="1"/>
        <end position="31"/>
    </location>
</feature>
<protein>
    <submittedName>
        <fullName evidence="8">Membrane protein</fullName>
    </submittedName>
</protein>
<feature type="transmembrane region" description="Helical" evidence="7">
    <location>
        <begin position="290"/>
        <end position="313"/>
    </location>
</feature>
<dbReference type="PANTHER" id="PTHR30213">
    <property type="entry name" value="INNER MEMBRANE PROTEIN YHJD"/>
    <property type="match status" value="1"/>
</dbReference>
<comment type="subcellular location">
    <subcellularLocation>
        <location evidence="1">Cell membrane</location>
        <topology evidence="1">Multi-pass membrane protein</topology>
    </subcellularLocation>
</comment>
<evidence type="ECO:0000256" key="1">
    <source>
        <dbReference type="ARBA" id="ARBA00004651"/>
    </source>
</evidence>
<accession>A0A7Z0K9R7</accession>
<feature type="transmembrane region" description="Helical" evidence="7">
    <location>
        <begin position="214"/>
        <end position="239"/>
    </location>
</feature>
<evidence type="ECO:0000256" key="7">
    <source>
        <dbReference type="SAM" id="Phobius"/>
    </source>
</evidence>
<reference evidence="8 9" key="1">
    <citation type="submission" date="2020-07" db="EMBL/GenBank/DDBJ databases">
        <title>Sequencing the genomes of 1000 actinobacteria strains.</title>
        <authorList>
            <person name="Klenk H.-P."/>
        </authorList>
    </citation>
    <scope>NUCLEOTIDE SEQUENCE [LARGE SCALE GENOMIC DNA]</scope>
    <source>
        <strain evidence="8 9">DSM 15475</strain>
    </source>
</reference>
<proteinExistence type="predicted"/>
<dbReference type="NCBIfam" id="TIGR00765">
    <property type="entry name" value="yihY_not_rbn"/>
    <property type="match status" value="1"/>
</dbReference>
<dbReference type="Proteomes" id="UP000535437">
    <property type="component" value="Unassembled WGS sequence"/>
</dbReference>
<comment type="caution">
    <text evidence="8">The sequence shown here is derived from an EMBL/GenBank/DDBJ whole genome shotgun (WGS) entry which is preliminary data.</text>
</comment>
<dbReference type="PANTHER" id="PTHR30213:SF0">
    <property type="entry name" value="UPF0761 MEMBRANE PROTEIN YIHY"/>
    <property type="match status" value="1"/>
</dbReference>
<keyword evidence="5 7" id="KW-0472">Membrane</keyword>
<keyword evidence="9" id="KW-1185">Reference proteome</keyword>
<dbReference type="Pfam" id="PF03631">
    <property type="entry name" value="Virul_fac_BrkB"/>
    <property type="match status" value="1"/>
</dbReference>
<evidence type="ECO:0000256" key="6">
    <source>
        <dbReference type="SAM" id="MobiDB-lite"/>
    </source>
</evidence>
<feature type="transmembrane region" description="Helical" evidence="7">
    <location>
        <begin position="259"/>
        <end position="278"/>
    </location>
</feature>
<sequence length="412" mass="44950">MSFEPQQDTRATDDGLRPYRAREDMAEDRDVLDEQATYQDARRPGTVAAAADQPLSVKSRQRMDFAASEEAPEKPRVPWRLTGATWRYSLKRTLAEFSRDQCTDLAAGLTYYAVLSLFPALIAFVSLLSVVGQAQATQDFILETMSELVDEEFMDTVETIVGVVTSAPGAGLGLAVGILVAMWTASNYVNAFSRAMNRIHEVPEGRSMLQLRPVLYSVTVGLIVLVALSAVMLVISGPLAEAIGNTVGLGETAVTVWDYATYPVLLLVAAACVGLLYYATPNVRQPGPLWISPGALVAIVVMVLATIGVGFYIGNFASYEATYGALAGVIIFLFWIYIMNVVLLLGAELDAELERGRQLQAGIEAERTLMLSPRQLKSAEKSAQKYEQLVAQGQALRMSEGRTFDAEDVWRQ</sequence>
<dbReference type="GO" id="GO:0005886">
    <property type="term" value="C:plasma membrane"/>
    <property type="evidence" value="ECO:0007669"/>
    <property type="project" value="UniProtKB-SubCell"/>
</dbReference>
<keyword evidence="3 7" id="KW-0812">Transmembrane</keyword>
<gene>
    <name evidence="8" type="ORF">HNR09_002407</name>
</gene>
<evidence type="ECO:0000313" key="9">
    <source>
        <dbReference type="Proteomes" id="UP000535437"/>
    </source>
</evidence>